<name>A0AA88MTI4_CHASR</name>
<organism evidence="3 4">
    <name type="scientific">Channa striata</name>
    <name type="common">Snakehead murrel</name>
    <name type="synonym">Ophicephalus striatus</name>
    <dbReference type="NCBI Taxonomy" id="64152"/>
    <lineage>
        <taxon>Eukaryota</taxon>
        <taxon>Metazoa</taxon>
        <taxon>Chordata</taxon>
        <taxon>Craniata</taxon>
        <taxon>Vertebrata</taxon>
        <taxon>Euteleostomi</taxon>
        <taxon>Actinopterygii</taxon>
        <taxon>Neopterygii</taxon>
        <taxon>Teleostei</taxon>
        <taxon>Neoteleostei</taxon>
        <taxon>Acanthomorphata</taxon>
        <taxon>Anabantaria</taxon>
        <taxon>Anabantiformes</taxon>
        <taxon>Channoidei</taxon>
        <taxon>Channidae</taxon>
        <taxon>Channa</taxon>
    </lineage>
</organism>
<evidence type="ECO:0000256" key="1">
    <source>
        <dbReference type="SAM" id="MobiDB-lite"/>
    </source>
</evidence>
<dbReference type="AlphaFoldDB" id="A0AA88MTI4"/>
<feature type="domain" description="INPP5B PH" evidence="2">
    <location>
        <begin position="287"/>
        <end position="405"/>
    </location>
</feature>
<comment type="caution">
    <text evidence="3">The sequence shown here is derived from an EMBL/GenBank/DDBJ whole genome shotgun (WGS) entry which is preliminary data.</text>
</comment>
<dbReference type="Proteomes" id="UP001187415">
    <property type="component" value="Unassembled WGS sequence"/>
</dbReference>
<sequence length="442" mass="48221">MTTSSKDTSSTQSTMSGGTTVTGQSTASMMSHSPYSMTTLHNHNTGSVTGNTTTNHTLSNMTEIYCPSFTCNYSDCYTMFISHNSTLCGPDDYCQLIKEMHMYDVGCSTNCTHSCTNASQTNCSVKCCNFTGCLNDSFASMMQPTTAATTRATTTTTTTTVGVTTTTQQQTTANGNKCYKGTCTDTTCYTAFKKAELQICTSAEKHCQLKMETVDSKVQWTAGCTANCSAQTPCKTSTQPPCHLECCNATATSCLWLNGTLNFPSSATRGPSLNTQLITCFLCLFLISLMLTESRLLGLVESTQEHAIFIYTHRRMAITADDVALEDIIPISLDFAVVEVSSPEELAVVGADTRVRVSFQEEELELRLPFGSHSRCFLSEVNRAWSDVCKSPTQVPKFEWINKYLKTTRGREGVKHVLAPLSATLTKLSEEQKTGLISDFCL</sequence>
<keyword evidence="4" id="KW-1185">Reference proteome</keyword>
<dbReference type="Pfam" id="PF16776">
    <property type="entry name" value="INPP5B_PH"/>
    <property type="match status" value="1"/>
</dbReference>
<dbReference type="Gene3D" id="2.30.29.110">
    <property type="match status" value="1"/>
</dbReference>
<feature type="region of interest" description="Disordered" evidence="1">
    <location>
        <begin position="1"/>
        <end position="28"/>
    </location>
</feature>
<reference evidence="3" key="1">
    <citation type="submission" date="2023-07" db="EMBL/GenBank/DDBJ databases">
        <title>Chromosome-level Genome Assembly of Striped Snakehead (Channa striata).</title>
        <authorList>
            <person name="Liu H."/>
        </authorList>
    </citation>
    <scope>NUCLEOTIDE SEQUENCE</scope>
    <source>
        <strain evidence="3">Gz</strain>
        <tissue evidence="3">Muscle</tissue>
    </source>
</reference>
<evidence type="ECO:0000259" key="2">
    <source>
        <dbReference type="Pfam" id="PF16776"/>
    </source>
</evidence>
<evidence type="ECO:0000313" key="4">
    <source>
        <dbReference type="Proteomes" id="UP001187415"/>
    </source>
</evidence>
<proteinExistence type="predicted"/>
<dbReference type="EMBL" id="JAUPFM010000008">
    <property type="protein sequence ID" value="KAK2844860.1"/>
    <property type="molecule type" value="Genomic_DNA"/>
</dbReference>
<evidence type="ECO:0000313" key="3">
    <source>
        <dbReference type="EMBL" id="KAK2844860.1"/>
    </source>
</evidence>
<gene>
    <name evidence="3" type="ORF">Q5P01_011519</name>
</gene>
<protein>
    <recommendedName>
        <fullName evidence="2">INPP5B PH domain-containing protein</fullName>
    </recommendedName>
</protein>
<dbReference type="InterPro" id="IPR031896">
    <property type="entry name" value="INPP5B_PH_dom"/>
</dbReference>
<accession>A0AA88MTI4</accession>